<comment type="caution">
    <text evidence="2">The sequence shown here is derived from an EMBL/GenBank/DDBJ whole genome shotgun (WGS) entry which is preliminary data.</text>
</comment>
<dbReference type="AlphaFoldDB" id="A0A8H7Z8S7"/>
<sequence>MIRYPPNFVIIFPLFLLILFLTFFIFSFRFLFFAFFLFFSIPILLQEGQKINPRQLHISRFLVVFSFLFDTLGFPLIAGEKNLKEAFICYLLITNLSSRVWFLEIGFPVPKKVSRYVCMKHHEKEKGEREVQMGGIHVFNAIVVTVSLLQDMARDFNPRSWWFSRKASLIV</sequence>
<evidence type="ECO:0000313" key="2">
    <source>
        <dbReference type="EMBL" id="KAG5303149.1"/>
    </source>
</evidence>
<feature type="transmembrane region" description="Helical" evidence="1">
    <location>
        <begin position="12"/>
        <end position="45"/>
    </location>
</feature>
<keyword evidence="1" id="KW-0472">Membrane</keyword>
<protein>
    <submittedName>
        <fullName evidence="2">Mitochondrial ATPase inhibitor</fullName>
    </submittedName>
</protein>
<feature type="transmembrane region" description="Helical" evidence="1">
    <location>
        <begin position="57"/>
        <end position="78"/>
    </location>
</feature>
<reference evidence="2 3" key="1">
    <citation type="submission" date="2021-01" db="EMBL/GenBank/DDBJ databases">
        <title>Chromosome-level genome assembly of a human fungal pathogen reveals clustering of transcriptionally co-regulated genes.</title>
        <authorList>
            <person name="Voorhies M."/>
            <person name="Cohen S."/>
            <person name="Shea T.P."/>
            <person name="Petrus S."/>
            <person name="Munoz J.F."/>
            <person name="Poplawski S."/>
            <person name="Goldman W.E."/>
            <person name="Michael T."/>
            <person name="Cuomo C.A."/>
            <person name="Sil A."/>
            <person name="Beyhan S."/>
        </authorList>
    </citation>
    <scope>NUCLEOTIDE SEQUENCE [LARGE SCALE GENOMIC DNA]</scope>
    <source>
        <strain evidence="2 3">G184AR</strain>
    </source>
</reference>
<dbReference type="EMBL" id="JAEVHI010000001">
    <property type="protein sequence ID" value="KAG5303149.1"/>
    <property type="molecule type" value="Genomic_DNA"/>
</dbReference>
<name>A0A8H7Z8S7_AJECA</name>
<evidence type="ECO:0000313" key="3">
    <source>
        <dbReference type="Proteomes" id="UP000670092"/>
    </source>
</evidence>
<evidence type="ECO:0000256" key="1">
    <source>
        <dbReference type="SAM" id="Phobius"/>
    </source>
</evidence>
<accession>A0A8H7Z8S7</accession>
<keyword evidence="1" id="KW-1133">Transmembrane helix</keyword>
<dbReference type="Proteomes" id="UP000670092">
    <property type="component" value="Unassembled WGS sequence"/>
</dbReference>
<gene>
    <name evidence="2" type="ORF">I7I52_01053</name>
</gene>
<keyword evidence="1" id="KW-0812">Transmembrane</keyword>
<proteinExistence type="predicted"/>
<organism evidence="2 3">
    <name type="scientific">Ajellomyces capsulatus</name>
    <name type="common">Darling's disease fungus</name>
    <name type="synonym">Histoplasma capsulatum</name>
    <dbReference type="NCBI Taxonomy" id="5037"/>
    <lineage>
        <taxon>Eukaryota</taxon>
        <taxon>Fungi</taxon>
        <taxon>Dikarya</taxon>
        <taxon>Ascomycota</taxon>
        <taxon>Pezizomycotina</taxon>
        <taxon>Eurotiomycetes</taxon>
        <taxon>Eurotiomycetidae</taxon>
        <taxon>Onygenales</taxon>
        <taxon>Ajellomycetaceae</taxon>
        <taxon>Histoplasma</taxon>
    </lineage>
</organism>
<dbReference type="VEuPathDB" id="FungiDB:I7I52_01053"/>